<gene>
    <name evidence="1" type="ORF">Pcinc_003242</name>
</gene>
<dbReference type="PANTHER" id="PTHR47326:SF1">
    <property type="entry name" value="HTH PSQ-TYPE DOMAIN-CONTAINING PROTEIN"/>
    <property type="match status" value="1"/>
</dbReference>
<accession>A0AAE1GJD3</accession>
<comment type="caution">
    <text evidence="1">The sequence shown here is derived from an EMBL/GenBank/DDBJ whole genome shotgun (WGS) entry which is preliminary data.</text>
</comment>
<dbReference type="GO" id="GO:0003676">
    <property type="term" value="F:nucleic acid binding"/>
    <property type="evidence" value="ECO:0007669"/>
    <property type="project" value="InterPro"/>
</dbReference>
<evidence type="ECO:0000313" key="1">
    <source>
        <dbReference type="EMBL" id="KAK3892936.1"/>
    </source>
</evidence>
<dbReference type="AlphaFoldDB" id="A0AAE1GJD3"/>
<sequence>MMGPLHNTSKQVNEYLHQEFPGRWIGRGGPYTWPARSPDLPPLGFHHWGYMKSLVYKKKVNNREELIQEIKETARVIKNNPTVVTKVIQTVLDRARKCIAAQSGHFEQHL</sequence>
<proteinExistence type="predicted"/>
<dbReference type="EMBL" id="JAWQEG010000239">
    <property type="protein sequence ID" value="KAK3892936.1"/>
    <property type="molecule type" value="Genomic_DNA"/>
</dbReference>
<evidence type="ECO:0000313" key="2">
    <source>
        <dbReference type="Proteomes" id="UP001286313"/>
    </source>
</evidence>
<protein>
    <submittedName>
        <fullName evidence="1">Uncharacterized protein</fullName>
    </submittedName>
</protein>
<name>A0AAE1GJD3_PETCI</name>
<keyword evidence="2" id="KW-1185">Reference proteome</keyword>
<reference evidence="1" key="1">
    <citation type="submission" date="2023-10" db="EMBL/GenBank/DDBJ databases">
        <title>Genome assemblies of two species of porcelain crab, Petrolisthes cinctipes and Petrolisthes manimaculis (Anomura: Porcellanidae).</title>
        <authorList>
            <person name="Angst P."/>
        </authorList>
    </citation>
    <scope>NUCLEOTIDE SEQUENCE</scope>
    <source>
        <strain evidence="1">PB745_01</strain>
        <tissue evidence="1">Gill</tissue>
    </source>
</reference>
<dbReference type="Gene3D" id="3.30.420.10">
    <property type="entry name" value="Ribonuclease H-like superfamily/Ribonuclease H"/>
    <property type="match status" value="1"/>
</dbReference>
<dbReference type="InterPro" id="IPR036397">
    <property type="entry name" value="RNaseH_sf"/>
</dbReference>
<dbReference type="PANTHER" id="PTHR47326">
    <property type="entry name" value="TRANSPOSABLE ELEMENT TC3 TRANSPOSASE-LIKE PROTEIN"/>
    <property type="match status" value="1"/>
</dbReference>
<dbReference type="Proteomes" id="UP001286313">
    <property type="component" value="Unassembled WGS sequence"/>
</dbReference>
<organism evidence="1 2">
    <name type="scientific">Petrolisthes cinctipes</name>
    <name type="common">Flat porcelain crab</name>
    <dbReference type="NCBI Taxonomy" id="88211"/>
    <lineage>
        <taxon>Eukaryota</taxon>
        <taxon>Metazoa</taxon>
        <taxon>Ecdysozoa</taxon>
        <taxon>Arthropoda</taxon>
        <taxon>Crustacea</taxon>
        <taxon>Multicrustacea</taxon>
        <taxon>Malacostraca</taxon>
        <taxon>Eumalacostraca</taxon>
        <taxon>Eucarida</taxon>
        <taxon>Decapoda</taxon>
        <taxon>Pleocyemata</taxon>
        <taxon>Anomura</taxon>
        <taxon>Galatheoidea</taxon>
        <taxon>Porcellanidae</taxon>
        <taxon>Petrolisthes</taxon>
    </lineage>
</organism>